<reference evidence="2 3" key="1">
    <citation type="submission" date="2022-01" db="EMBL/GenBank/DDBJ databases">
        <title>Novel bile acid biosynthetic pathways are enriched in the microbiome of centenarians.</title>
        <authorList>
            <person name="Sato Y."/>
            <person name="Atarashi K."/>
            <person name="Plichta R.D."/>
            <person name="Arai Y."/>
            <person name="Sasajima S."/>
            <person name="Kearney M.S."/>
            <person name="Suda W."/>
            <person name="Takeshita K."/>
            <person name="Sasaki T."/>
            <person name="Okamoto S."/>
            <person name="Skelly N.A."/>
            <person name="Okamura Y."/>
            <person name="Vlamakis H."/>
            <person name="Li Y."/>
            <person name="Tanoue T."/>
            <person name="Takei H."/>
            <person name="Nittono H."/>
            <person name="Narushima S."/>
            <person name="Irie J."/>
            <person name="Itoh H."/>
            <person name="Moriya K."/>
            <person name="Sugiura Y."/>
            <person name="Suematsu M."/>
            <person name="Moritoki N."/>
            <person name="Shibata S."/>
            <person name="Littman R.D."/>
            <person name="Fischbach A.M."/>
            <person name="Uwamino Y."/>
            <person name="Inoue T."/>
            <person name="Honda A."/>
            <person name="Hattori M."/>
            <person name="Murai T."/>
            <person name="Xavier J.R."/>
            <person name="Hirose N."/>
            <person name="Honda K."/>
        </authorList>
    </citation>
    <scope>NUCLEOTIDE SEQUENCE [LARGE SCALE GENOMIC DNA]</scope>
    <source>
        <strain evidence="2 3">CE91-St30</strain>
    </source>
</reference>
<dbReference type="Proteomes" id="UP001320544">
    <property type="component" value="Chromosome"/>
</dbReference>
<proteinExistence type="predicted"/>
<sequence>MLAGRRPTAAHCALEGDMFQKLGQKFQQFMIGRNGPDDLSRFALFAAFVFMLASVFVGDAIVSQVLIFIAFAGIVYCYFRVFSRKTGNRSKENRAYVSVRTKVTAPFRRTYSHFKEWKTYHKTHRIYTCKQCGQSLRVPKGKGTLKVTCPKCKNSFTTKS</sequence>
<keyword evidence="1" id="KW-0812">Transmembrane</keyword>
<keyword evidence="1" id="KW-1133">Transmembrane helix</keyword>
<dbReference type="EMBL" id="AP025564">
    <property type="protein sequence ID" value="BDE95971.1"/>
    <property type="molecule type" value="Genomic_DNA"/>
</dbReference>
<organism evidence="2 3">
    <name type="scientific">Raoultibacter timonensis</name>
    <dbReference type="NCBI Taxonomy" id="1907662"/>
    <lineage>
        <taxon>Bacteria</taxon>
        <taxon>Bacillati</taxon>
        <taxon>Actinomycetota</taxon>
        <taxon>Coriobacteriia</taxon>
        <taxon>Eggerthellales</taxon>
        <taxon>Eggerthellaceae</taxon>
        <taxon>Raoultibacter</taxon>
    </lineage>
</organism>
<feature type="transmembrane region" description="Helical" evidence="1">
    <location>
        <begin position="39"/>
        <end position="57"/>
    </location>
</feature>
<name>A0ABN6MH51_9ACTN</name>
<gene>
    <name evidence="2" type="ORF">CE91St30_13040</name>
</gene>
<keyword evidence="3" id="KW-1185">Reference proteome</keyword>
<keyword evidence="1" id="KW-0472">Membrane</keyword>
<protein>
    <recommendedName>
        <fullName evidence="4">Zn-finger containing protein</fullName>
    </recommendedName>
</protein>
<evidence type="ECO:0000313" key="2">
    <source>
        <dbReference type="EMBL" id="BDE95971.1"/>
    </source>
</evidence>
<feature type="transmembrane region" description="Helical" evidence="1">
    <location>
        <begin position="63"/>
        <end position="82"/>
    </location>
</feature>
<accession>A0ABN6MH51</accession>
<evidence type="ECO:0008006" key="4">
    <source>
        <dbReference type="Google" id="ProtNLM"/>
    </source>
</evidence>
<evidence type="ECO:0000256" key="1">
    <source>
        <dbReference type="SAM" id="Phobius"/>
    </source>
</evidence>
<evidence type="ECO:0000313" key="3">
    <source>
        <dbReference type="Proteomes" id="UP001320544"/>
    </source>
</evidence>